<reference evidence="2" key="1">
    <citation type="submission" date="2013-03" db="EMBL/GenBank/DDBJ databases">
        <title>The Genome Sequence of Anopheles minimus MINIMUS1.</title>
        <authorList>
            <consortium name="The Broad Institute Genomics Platform"/>
            <person name="Neafsey D.E."/>
            <person name="Walton C."/>
            <person name="Walker B."/>
            <person name="Young S.K."/>
            <person name="Zeng Q."/>
            <person name="Gargeya S."/>
            <person name="Fitzgerald M."/>
            <person name="Haas B."/>
            <person name="Abouelleil A."/>
            <person name="Allen A.W."/>
            <person name="Alvarado L."/>
            <person name="Arachchi H.M."/>
            <person name="Berlin A.M."/>
            <person name="Chapman S.B."/>
            <person name="Gainer-Dewar J."/>
            <person name="Goldberg J."/>
            <person name="Griggs A."/>
            <person name="Gujja S."/>
            <person name="Hansen M."/>
            <person name="Howarth C."/>
            <person name="Imamovic A."/>
            <person name="Ireland A."/>
            <person name="Larimer J."/>
            <person name="McCowan C."/>
            <person name="Murphy C."/>
            <person name="Pearson M."/>
            <person name="Poon T.W."/>
            <person name="Priest M."/>
            <person name="Roberts A."/>
            <person name="Saif S."/>
            <person name="Shea T."/>
            <person name="Sisk P."/>
            <person name="Sykes S."/>
            <person name="Wortman J."/>
            <person name="Nusbaum C."/>
            <person name="Birren B."/>
        </authorList>
    </citation>
    <scope>NUCLEOTIDE SEQUENCE [LARGE SCALE GENOMIC DNA]</scope>
    <source>
        <strain evidence="2">MINIMUS1</strain>
    </source>
</reference>
<sequence length="205" mass="22944">MAEVELKVKRMDGPGEGLMTALEAAAASSNGKKKALPTMADNGAQHMRLPKISKPELSGRYEDWLDFHDLFVSLVHNNKGISGIQKMCYMRSSLKGEALKVIDTFPSCEASYEVAWETLNKRYNNKYVLIKQHVNALINWPKLKAKSTEAIHALVDGFDRNTKLLAQLGEDASGYGMLLTQLLVSKLDEETKHDWEVQVETTGKY</sequence>
<keyword evidence="2" id="KW-1185">Reference proteome</keyword>
<organism evidence="1 2">
    <name type="scientific">Anopheles minimus</name>
    <dbReference type="NCBI Taxonomy" id="112268"/>
    <lineage>
        <taxon>Eukaryota</taxon>
        <taxon>Metazoa</taxon>
        <taxon>Ecdysozoa</taxon>
        <taxon>Arthropoda</taxon>
        <taxon>Hexapoda</taxon>
        <taxon>Insecta</taxon>
        <taxon>Pterygota</taxon>
        <taxon>Neoptera</taxon>
        <taxon>Endopterygota</taxon>
        <taxon>Diptera</taxon>
        <taxon>Nematocera</taxon>
        <taxon>Culicoidea</taxon>
        <taxon>Culicidae</taxon>
        <taxon>Anophelinae</taxon>
        <taxon>Anopheles</taxon>
    </lineage>
</organism>
<dbReference type="InterPro" id="IPR005312">
    <property type="entry name" value="DUF1759"/>
</dbReference>
<reference evidence="1" key="2">
    <citation type="submission" date="2020-05" db="UniProtKB">
        <authorList>
            <consortium name="EnsemblMetazoa"/>
        </authorList>
    </citation>
    <scope>IDENTIFICATION</scope>
    <source>
        <strain evidence="1">MINIMUS1</strain>
    </source>
</reference>
<evidence type="ECO:0008006" key="3">
    <source>
        <dbReference type="Google" id="ProtNLM"/>
    </source>
</evidence>
<accession>A0A182W811</accession>
<dbReference type="EnsemblMetazoa" id="AMIN006484-RA">
    <property type="protein sequence ID" value="AMIN006484-PA"/>
    <property type="gene ID" value="AMIN006484"/>
</dbReference>
<proteinExistence type="predicted"/>
<dbReference type="PANTHER" id="PTHR22954">
    <property type="entry name" value="RETROVIRAL PROTEASE-RELATED"/>
    <property type="match status" value="1"/>
</dbReference>
<dbReference type="STRING" id="112268.A0A182W811"/>
<name>A0A182W811_9DIPT</name>
<protein>
    <recommendedName>
        <fullName evidence="3">Ty3 transposon capsid-like protein domain-containing protein</fullName>
    </recommendedName>
</protein>
<dbReference type="VEuPathDB" id="VectorBase:AMIN006484"/>
<dbReference type="AlphaFoldDB" id="A0A182W811"/>
<evidence type="ECO:0000313" key="1">
    <source>
        <dbReference type="EnsemblMetazoa" id="AMIN006484-PA"/>
    </source>
</evidence>
<dbReference type="Proteomes" id="UP000075920">
    <property type="component" value="Unassembled WGS sequence"/>
</dbReference>
<dbReference type="PANTHER" id="PTHR22954:SF3">
    <property type="entry name" value="PROTEIN CBG08539"/>
    <property type="match status" value="1"/>
</dbReference>
<evidence type="ECO:0000313" key="2">
    <source>
        <dbReference type="Proteomes" id="UP000075920"/>
    </source>
</evidence>
<dbReference type="Pfam" id="PF03564">
    <property type="entry name" value="DUF1759"/>
    <property type="match status" value="1"/>
</dbReference>